<evidence type="ECO:0000313" key="6">
    <source>
        <dbReference type="EMBL" id="JAV58869.1"/>
    </source>
</evidence>
<accession>A0A1Y1KBQ3</accession>
<evidence type="ECO:0000259" key="5">
    <source>
        <dbReference type="PROSITE" id="PS51715"/>
    </source>
</evidence>
<feature type="domain" description="GB1/RHD3-type G" evidence="5">
    <location>
        <begin position="63"/>
        <end position="196"/>
    </location>
</feature>
<reference evidence="6" key="1">
    <citation type="journal article" date="2016" name="Sci. Rep.">
        <title>Molecular characterization of firefly nuptial gifts: a multi-omics approach sheds light on postcopulatory sexual selection.</title>
        <authorList>
            <person name="Al-Wathiqui N."/>
            <person name="Fallon T.R."/>
            <person name="South A."/>
            <person name="Weng J.K."/>
            <person name="Lewis S.M."/>
        </authorList>
    </citation>
    <scope>NUCLEOTIDE SEQUENCE</scope>
</reference>
<dbReference type="PROSITE" id="PS51715">
    <property type="entry name" value="G_GB1_RHD3"/>
    <property type="match status" value="1"/>
</dbReference>
<organism evidence="6">
    <name type="scientific">Photinus pyralis</name>
    <name type="common">Common eastern firefly</name>
    <name type="synonym">Lampyris pyralis</name>
    <dbReference type="NCBI Taxonomy" id="7054"/>
    <lineage>
        <taxon>Eukaryota</taxon>
        <taxon>Metazoa</taxon>
        <taxon>Ecdysozoa</taxon>
        <taxon>Arthropoda</taxon>
        <taxon>Hexapoda</taxon>
        <taxon>Insecta</taxon>
        <taxon>Pterygota</taxon>
        <taxon>Neoptera</taxon>
        <taxon>Endopterygota</taxon>
        <taxon>Coleoptera</taxon>
        <taxon>Polyphaga</taxon>
        <taxon>Elateriformia</taxon>
        <taxon>Elateroidea</taxon>
        <taxon>Lampyridae</taxon>
        <taxon>Lampyrinae</taxon>
        <taxon>Photinus</taxon>
    </lineage>
</organism>
<sequence>MSDTTQRKHTANQEQKNSFEETPKSQTDMTPHPIQIVLANKDHSFSLDEDALSRVLMQDEIKDRYVVVVSVAGAFRKGKSFLLDFFLRYMKSKYIFKQHSLDWMGPIDAPLEGFSWRGGSERDTTGILMWSEVFLTDLDSGEKVAVILLDTQGAFDSESTVRDCATVFALSTMISSVQIYNLSQNIQEDDLQHLQV</sequence>
<evidence type="ECO:0000256" key="3">
    <source>
        <dbReference type="PROSITE-ProRule" id="PRU01052"/>
    </source>
</evidence>
<dbReference type="InterPro" id="IPR027417">
    <property type="entry name" value="P-loop_NTPase"/>
</dbReference>
<dbReference type="GO" id="GO:0005525">
    <property type="term" value="F:GTP binding"/>
    <property type="evidence" value="ECO:0007669"/>
    <property type="project" value="UniProtKB-KW"/>
</dbReference>
<dbReference type="EMBL" id="GEZM01087173">
    <property type="protein sequence ID" value="JAV58869.1"/>
    <property type="molecule type" value="Transcribed_RNA"/>
</dbReference>
<dbReference type="Pfam" id="PF02263">
    <property type="entry name" value="GBP"/>
    <property type="match status" value="1"/>
</dbReference>
<name>A0A1Y1KBQ3_PHOPY</name>
<dbReference type="AlphaFoldDB" id="A0A1Y1KBQ3"/>
<evidence type="ECO:0000256" key="1">
    <source>
        <dbReference type="ARBA" id="ARBA00022741"/>
    </source>
</evidence>
<protein>
    <recommendedName>
        <fullName evidence="5">GB1/RHD3-type G domain-containing protein</fullName>
    </recommendedName>
</protein>
<feature type="region of interest" description="Disordered" evidence="4">
    <location>
        <begin position="1"/>
        <end position="29"/>
    </location>
</feature>
<proteinExistence type="inferred from homology"/>
<dbReference type="FunFam" id="3.40.50.300:FF:004169">
    <property type="entry name" value="Atlastin 3"/>
    <property type="match status" value="1"/>
</dbReference>
<dbReference type="PANTHER" id="PTHR10751">
    <property type="entry name" value="GUANYLATE BINDING PROTEIN"/>
    <property type="match status" value="1"/>
</dbReference>
<evidence type="ECO:0000256" key="2">
    <source>
        <dbReference type="ARBA" id="ARBA00023134"/>
    </source>
</evidence>
<comment type="similarity">
    <text evidence="3">Belongs to the TRAFAC class dynamin-like GTPase superfamily. GB1/RHD3 GTPase family.</text>
</comment>
<dbReference type="InterPro" id="IPR030386">
    <property type="entry name" value="G_GB1_RHD3_dom"/>
</dbReference>
<keyword evidence="1" id="KW-0547">Nucleotide-binding</keyword>
<keyword evidence="2" id="KW-0342">GTP-binding</keyword>
<evidence type="ECO:0000256" key="4">
    <source>
        <dbReference type="SAM" id="MobiDB-lite"/>
    </source>
</evidence>
<dbReference type="GO" id="GO:0003924">
    <property type="term" value="F:GTPase activity"/>
    <property type="evidence" value="ECO:0007669"/>
    <property type="project" value="InterPro"/>
</dbReference>
<dbReference type="SUPFAM" id="SSF52540">
    <property type="entry name" value="P-loop containing nucleoside triphosphate hydrolases"/>
    <property type="match status" value="1"/>
</dbReference>
<dbReference type="InterPro" id="IPR015894">
    <property type="entry name" value="Guanylate-bd_N"/>
</dbReference>
<dbReference type="Gene3D" id="3.40.50.300">
    <property type="entry name" value="P-loop containing nucleotide triphosphate hydrolases"/>
    <property type="match status" value="1"/>
</dbReference>